<evidence type="ECO:0000313" key="1">
    <source>
        <dbReference type="EMBL" id="TCU32784.1"/>
    </source>
</evidence>
<sequence length="242" mass="27170">MDACVTTLDVSRYIYSFDEAARKAGIRFKMGENFEQYLDITTSIVGKSATFPMFRPDCSELEPGRAFWIIGEDQSGEVAHVQALRVDGLSATNLAEHLESLKACYADPKTQAGSGSSCVCSAPTARKITGTVVYQGDIWLRDDFRGQGLPRTFSGIAFGLAWAKWSPDFIYGLVPTWSIEKGVAELYGYLHREAHGSVLRLPDRQIEDDDWLVWLTRRELLQLIKRERDERPTIPDVDRALA</sequence>
<proteinExistence type="predicted"/>
<gene>
    <name evidence="1" type="ORF">EV129_1186</name>
</gene>
<reference evidence="1 2" key="1">
    <citation type="submission" date="2019-03" db="EMBL/GenBank/DDBJ databases">
        <title>Genomic Encyclopedia of Type Strains, Phase IV (KMG-V): Genome sequencing to study the core and pangenomes of soil and plant-associated prokaryotes.</title>
        <authorList>
            <person name="Whitman W."/>
        </authorList>
    </citation>
    <scope>NUCLEOTIDE SEQUENCE [LARGE SCALE GENOMIC DNA]</scope>
    <source>
        <strain evidence="1 2">IE4868</strain>
    </source>
</reference>
<dbReference type="Proteomes" id="UP000295507">
    <property type="component" value="Unassembled WGS sequence"/>
</dbReference>
<accession>A0A4R3RE30</accession>
<name>A0A4R3RE30_9HYPH</name>
<organism evidence="1 2">
    <name type="scientific">Rhizobium azibense</name>
    <dbReference type="NCBI Taxonomy" id="1136135"/>
    <lineage>
        <taxon>Bacteria</taxon>
        <taxon>Pseudomonadati</taxon>
        <taxon>Pseudomonadota</taxon>
        <taxon>Alphaproteobacteria</taxon>
        <taxon>Hyphomicrobiales</taxon>
        <taxon>Rhizobiaceae</taxon>
        <taxon>Rhizobium/Agrobacterium group</taxon>
        <taxon>Rhizobium</taxon>
    </lineage>
</organism>
<evidence type="ECO:0000313" key="2">
    <source>
        <dbReference type="Proteomes" id="UP000295507"/>
    </source>
</evidence>
<dbReference type="AlphaFoldDB" id="A0A4R3RE30"/>
<comment type="caution">
    <text evidence="1">The sequence shown here is derived from an EMBL/GenBank/DDBJ whole genome shotgun (WGS) entry which is preliminary data.</text>
</comment>
<protein>
    <recommendedName>
        <fullName evidence="3">N-acetyltransferase domain-containing protein</fullName>
    </recommendedName>
</protein>
<evidence type="ECO:0008006" key="3">
    <source>
        <dbReference type="Google" id="ProtNLM"/>
    </source>
</evidence>
<dbReference type="EMBL" id="SMBK01000018">
    <property type="protein sequence ID" value="TCU32784.1"/>
    <property type="molecule type" value="Genomic_DNA"/>
</dbReference>